<dbReference type="InterPro" id="IPR017853">
    <property type="entry name" value="GH"/>
</dbReference>
<evidence type="ECO:0000259" key="6">
    <source>
        <dbReference type="Pfam" id="PF01055"/>
    </source>
</evidence>
<dbReference type="InParanoid" id="D2VSY3"/>
<evidence type="ECO:0000313" key="8">
    <source>
        <dbReference type="EMBL" id="EFC39982.1"/>
    </source>
</evidence>
<protein>
    <submittedName>
        <fullName evidence="8">Predicted protein</fullName>
    </submittedName>
</protein>
<evidence type="ECO:0000256" key="1">
    <source>
        <dbReference type="ARBA" id="ARBA00007806"/>
    </source>
</evidence>
<keyword evidence="3 4" id="KW-0326">Glycosidase</keyword>
<sequence>MFPLQSRLSFKASLSRIASSGLLLFLLFAVVLECSCLMSVVLAAANRGKINILQQSKMIKNNNKAPSVIVGKEAGFIVPPLESYGAAPYPEYAHHHLVWINGEKQSQQGIINLVNSYLANGIPVGSVDLEAGWSTGINNFVPNHKFPNLYQLVKQLHKMNVKVFCWATPLVNTDSPNYKDGYNRGYYLNGGREIEWWKGRGSFIDYSNPDAVNWWHNQLDNVLILNKTDGEGIDGWKTDGTDPYLYELLPYIYGKKGKISESDYSSMYYNDYLSYSQKVRGLDNALLVSRATDSFLGAAFFKFAPRDVVFNGWVGNKYANYFGLKETVKNMFHSSWDNYVGFTTEIAGYSGMRADDKVLYIRWFQLAAFTSAMHNGGYDLHEPWLFNDANVTALYRKFTQAHMEIVPYLYTTGISAYASKTSMISPLNSHTILDPSIWTFYLGTDMLVNPIFDFPGEVNVFFPFGTWVDYFDHDMSFGGGVVPMFNITFNYTLTLTDFPAYYRAGSILPLNITTNHVNVFGNAKRNAGYLTLAIHYPIVDQVQEKVIYSHGIKVTYLRKTIDNTMIIEISAPNGFRGEHADRNLKYLLDIRGLLPSHFEGYTVSQYSMDADKFVEMSKHKLSNDFNNSKESSFHHNENPSFYTLRKPNGKRLKLKQQHLWIKVHDVSKGVRILIK</sequence>
<organism evidence="9">
    <name type="scientific">Naegleria gruberi</name>
    <name type="common">Amoeba</name>
    <dbReference type="NCBI Taxonomy" id="5762"/>
    <lineage>
        <taxon>Eukaryota</taxon>
        <taxon>Discoba</taxon>
        <taxon>Heterolobosea</taxon>
        <taxon>Tetramitia</taxon>
        <taxon>Eutetramitia</taxon>
        <taxon>Vahlkampfiidae</taxon>
        <taxon>Naegleria</taxon>
    </lineage>
</organism>
<dbReference type="InterPro" id="IPR000322">
    <property type="entry name" value="Glyco_hydro_31_TIM"/>
</dbReference>
<gene>
    <name evidence="8" type="ORF">NAEGRDRAFT_72103</name>
</gene>
<dbReference type="SUPFAM" id="SSF51445">
    <property type="entry name" value="(Trans)glycosidases"/>
    <property type="match status" value="1"/>
</dbReference>
<dbReference type="InterPro" id="IPR050985">
    <property type="entry name" value="Alpha-glycosidase_related"/>
</dbReference>
<feature type="domain" description="Glycosyl hydrolase family 31 C-terminal" evidence="7">
    <location>
        <begin position="422"/>
        <end position="508"/>
    </location>
</feature>
<dbReference type="OMA" id="IEWWKGR"/>
<dbReference type="PANTHER" id="PTHR43053">
    <property type="entry name" value="GLYCOSIDASE FAMILY 31"/>
    <property type="match status" value="1"/>
</dbReference>
<dbReference type="RefSeq" id="XP_002672726.1">
    <property type="nucleotide sequence ID" value="XM_002672680.1"/>
</dbReference>
<dbReference type="Pfam" id="PF01055">
    <property type="entry name" value="Glyco_hydro_31_2nd"/>
    <property type="match status" value="1"/>
</dbReference>
<evidence type="ECO:0000256" key="2">
    <source>
        <dbReference type="ARBA" id="ARBA00022801"/>
    </source>
</evidence>
<evidence type="ECO:0000256" key="5">
    <source>
        <dbReference type="SAM" id="MobiDB-lite"/>
    </source>
</evidence>
<dbReference type="GeneID" id="8854215"/>
<accession>D2VSY3</accession>
<dbReference type="AlphaFoldDB" id="D2VSY3"/>
<feature type="domain" description="Glycoside hydrolase family 31 TIM barrel" evidence="6">
    <location>
        <begin position="100"/>
        <end position="411"/>
    </location>
</feature>
<dbReference type="Proteomes" id="UP000006671">
    <property type="component" value="Unassembled WGS sequence"/>
</dbReference>
<dbReference type="InterPro" id="IPR048395">
    <property type="entry name" value="Glyco_hydro_31_C"/>
</dbReference>
<evidence type="ECO:0000313" key="9">
    <source>
        <dbReference type="Proteomes" id="UP000006671"/>
    </source>
</evidence>
<dbReference type="SUPFAM" id="SSF51011">
    <property type="entry name" value="Glycosyl hydrolase domain"/>
    <property type="match status" value="1"/>
</dbReference>
<dbReference type="GO" id="GO:0004553">
    <property type="term" value="F:hydrolase activity, hydrolyzing O-glycosyl compounds"/>
    <property type="evidence" value="ECO:0007669"/>
    <property type="project" value="InterPro"/>
</dbReference>
<dbReference type="PANTHER" id="PTHR43053:SF4">
    <property type="entry name" value="MYOGENESIS-REGULATING GLYCOSIDASE"/>
    <property type="match status" value="1"/>
</dbReference>
<dbReference type="VEuPathDB" id="AmoebaDB:NAEGRDRAFT_72103"/>
<dbReference type="Gene3D" id="3.20.20.80">
    <property type="entry name" value="Glycosidases"/>
    <property type="match status" value="1"/>
</dbReference>
<dbReference type="Gene3D" id="2.60.40.1180">
    <property type="entry name" value="Golgi alpha-mannosidase II"/>
    <property type="match status" value="1"/>
</dbReference>
<dbReference type="OrthoDB" id="10070917at2759"/>
<keyword evidence="9" id="KW-1185">Reference proteome</keyword>
<keyword evidence="2 4" id="KW-0378">Hydrolase</keyword>
<feature type="region of interest" description="Disordered" evidence="5">
    <location>
        <begin position="625"/>
        <end position="645"/>
    </location>
</feature>
<evidence type="ECO:0000259" key="7">
    <source>
        <dbReference type="Pfam" id="PF21365"/>
    </source>
</evidence>
<dbReference type="STRING" id="5762.D2VSY3"/>
<dbReference type="eggNOG" id="KOG1065">
    <property type="taxonomic scope" value="Eukaryota"/>
</dbReference>
<comment type="similarity">
    <text evidence="1 4">Belongs to the glycosyl hydrolase 31 family.</text>
</comment>
<dbReference type="Pfam" id="PF21365">
    <property type="entry name" value="Glyco_hydro_31_3rd"/>
    <property type="match status" value="1"/>
</dbReference>
<name>D2VSY3_NAEGR</name>
<reference evidence="8 9" key="1">
    <citation type="journal article" date="2010" name="Cell">
        <title>The genome of Naegleria gruberi illuminates early eukaryotic versatility.</title>
        <authorList>
            <person name="Fritz-Laylin L.K."/>
            <person name="Prochnik S.E."/>
            <person name="Ginger M.L."/>
            <person name="Dacks J.B."/>
            <person name="Carpenter M.L."/>
            <person name="Field M.C."/>
            <person name="Kuo A."/>
            <person name="Paredez A."/>
            <person name="Chapman J."/>
            <person name="Pham J."/>
            <person name="Shu S."/>
            <person name="Neupane R."/>
            <person name="Cipriano M."/>
            <person name="Mancuso J."/>
            <person name="Tu H."/>
            <person name="Salamov A."/>
            <person name="Lindquist E."/>
            <person name="Shapiro H."/>
            <person name="Lucas S."/>
            <person name="Grigoriev I.V."/>
            <person name="Cande W.Z."/>
            <person name="Fulton C."/>
            <person name="Rokhsar D.S."/>
            <person name="Dawson S.C."/>
        </authorList>
    </citation>
    <scope>NUCLEOTIDE SEQUENCE [LARGE SCALE GENOMIC DNA]</scope>
    <source>
        <strain evidence="8 9">NEG-M</strain>
    </source>
</reference>
<dbReference type="CDD" id="cd06597">
    <property type="entry name" value="GH31_transferase_CtsY"/>
    <property type="match status" value="1"/>
</dbReference>
<proteinExistence type="inferred from homology"/>
<dbReference type="GO" id="GO:0005975">
    <property type="term" value="P:carbohydrate metabolic process"/>
    <property type="evidence" value="ECO:0007669"/>
    <property type="project" value="InterPro"/>
</dbReference>
<evidence type="ECO:0000256" key="4">
    <source>
        <dbReference type="RuleBase" id="RU361185"/>
    </source>
</evidence>
<dbReference type="InterPro" id="IPR013780">
    <property type="entry name" value="Glyco_hydro_b"/>
</dbReference>
<dbReference type="EMBL" id="GG738895">
    <property type="protein sequence ID" value="EFC39982.1"/>
    <property type="molecule type" value="Genomic_DNA"/>
</dbReference>
<dbReference type="KEGG" id="ngr:NAEGRDRAFT_72103"/>
<evidence type="ECO:0000256" key="3">
    <source>
        <dbReference type="ARBA" id="ARBA00023295"/>
    </source>
</evidence>